<dbReference type="Pfam" id="PF01850">
    <property type="entry name" value="PIN"/>
    <property type="match status" value="1"/>
</dbReference>
<evidence type="ECO:0000313" key="6">
    <source>
        <dbReference type="EMBL" id="TQL71689.1"/>
    </source>
</evidence>
<keyword evidence="4" id="KW-0460">Magnesium</keyword>
<dbReference type="OrthoDB" id="5146471at2"/>
<dbReference type="GO" id="GO:0004518">
    <property type="term" value="F:nuclease activity"/>
    <property type="evidence" value="ECO:0007669"/>
    <property type="project" value="UniProtKB-KW"/>
</dbReference>
<reference evidence="6 7" key="1">
    <citation type="submission" date="2019-06" db="EMBL/GenBank/DDBJ databases">
        <title>Sequencing the genomes of 1000 actinobacteria strains.</title>
        <authorList>
            <person name="Klenk H.-P."/>
        </authorList>
    </citation>
    <scope>NUCLEOTIDE SEQUENCE [LARGE SCALE GENOMIC DNA]</scope>
    <source>
        <strain evidence="6 7">DSM 24083</strain>
    </source>
</reference>
<evidence type="ECO:0000313" key="7">
    <source>
        <dbReference type="Proteomes" id="UP000319746"/>
    </source>
</evidence>
<protein>
    <submittedName>
        <fullName evidence="6">Putative nucleic acid-binding protein</fullName>
    </submittedName>
</protein>
<evidence type="ECO:0000256" key="1">
    <source>
        <dbReference type="ARBA" id="ARBA00022722"/>
    </source>
</evidence>
<dbReference type="AlphaFoldDB" id="A0A543AGH9"/>
<feature type="domain" description="PIN" evidence="5">
    <location>
        <begin position="9"/>
        <end position="134"/>
    </location>
</feature>
<dbReference type="InterPro" id="IPR002716">
    <property type="entry name" value="PIN_dom"/>
</dbReference>
<evidence type="ECO:0000256" key="3">
    <source>
        <dbReference type="ARBA" id="ARBA00022801"/>
    </source>
</evidence>
<name>A0A543AGH9_9MICC</name>
<keyword evidence="7" id="KW-1185">Reference proteome</keyword>
<dbReference type="InterPro" id="IPR029060">
    <property type="entry name" value="PIN-like_dom_sf"/>
</dbReference>
<dbReference type="GO" id="GO:0046872">
    <property type="term" value="F:metal ion binding"/>
    <property type="evidence" value="ECO:0007669"/>
    <property type="project" value="UniProtKB-KW"/>
</dbReference>
<evidence type="ECO:0000256" key="2">
    <source>
        <dbReference type="ARBA" id="ARBA00022723"/>
    </source>
</evidence>
<keyword evidence="3" id="KW-0378">Hydrolase</keyword>
<keyword evidence="1" id="KW-0540">Nuclease</keyword>
<sequence length="176" mass="20088">MAKPDIPRVLIDSSALLAVIKNEPESRRLDGLLRMIDEDEAMLVESVIVLGEVFKISESAGVSDSAERERKLEAIRSLIQSRKVLLQDVSLPIINKATEYRLSQKMRLPDAIHLATAVLNRCDWLVTLDRDFKHEYGIKIFRLEDIRNNSSKLPWESGTQYELFAPSDTNVIQLRK</sequence>
<keyword evidence="2" id="KW-0479">Metal-binding</keyword>
<dbReference type="Gene3D" id="3.40.50.1010">
    <property type="entry name" value="5'-nuclease"/>
    <property type="match status" value="1"/>
</dbReference>
<organism evidence="6 7">
    <name type="scientific">Enteractinococcus coprophilus</name>
    <dbReference type="NCBI Taxonomy" id="1027633"/>
    <lineage>
        <taxon>Bacteria</taxon>
        <taxon>Bacillati</taxon>
        <taxon>Actinomycetota</taxon>
        <taxon>Actinomycetes</taxon>
        <taxon>Micrococcales</taxon>
        <taxon>Micrococcaceae</taxon>
    </lineage>
</organism>
<evidence type="ECO:0000256" key="4">
    <source>
        <dbReference type="ARBA" id="ARBA00022842"/>
    </source>
</evidence>
<evidence type="ECO:0000259" key="5">
    <source>
        <dbReference type="Pfam" id="PF01850"/>
    </source>
</evidence>
<proteinExistence type="predicted"/>
<accession>A0A543AGH9</accession>
<dbReference type="SUPFAM" id="SSF88723">
    <property type="entry name" value="PIN domain-like"/>
    <property type="match status" value="1"/>
</dbReference>
<comment type="caution">
    <text evidence="6">The sequence shown here is derived from an EMBL/GenBank/DDBJ whole genome shotgun (WGS) entry which is preliminary data.</text>
</comment>
<dbReference type="RefSeq" id="WP_141867476.1">
    <property type="nucleotide sequence ID" value="NZ_BAABAN010000001.1"/>
</dbReference>
<gene>
    <name evidence="6" type="ORF">FB556_2183</name>
</gene>
<dbReference type="Proteomes" id="UP000319746">
    <property type="component" value="Unassembled WGS sequence"/>
</dbReference>
<dbReference type="EMBL" id="VFOU01000003">
    <property type="protein sequence ID" value="TQL71689.1"/>
    <property type="molecule type" value="Genomic_DNA"/>
</dbReference>
<dbReference type="GO" id="GO:0016787">
    <property type="term" value="F:hydrolase activity"/>
    <property type="evidence" value="ECO:0007669"/>
    <property type="project" value="UniProtKB-KW"/>
</dbReference>